<proteinExistence type="predicted"/>
<evidence type="ECO:0000256" key="1">
    <source>
        <dbReference type="SAM" id="MobiDB-lite"/>
    </source>
</evidence>
<dbReference type="EMBL" id="BAABGN010000001">
    <property type="protein sequence ID" value="GAA4415958.1"/>
    <property type="molecule type" value="Genomic_DNA"/>
</dbReference>
<dbReference type="InterPro" id="IPR027939">
    <property type="entry name" value="NMT1/THI5"/>
</dbReference>
<gene>
    <name evidence="4" type="ORF">GCM10023169_02780</name>
</gene>
<dbReference type="PROSITE" id="PS51257">
    <property type="entry name" value="PROKAR_LIPOPROTEIN"/>
    <property type="match status" value="1"/>
</dbReference>
<evidence type="ECO:0000256" key="2">
    <source>
        <dbReference type="SAM" id="SignalP"/>
    </source>
</evidence>
<protein>
    <recommendedName>
        <fullName evidence="3">SsuA/THI5-like domain-containing protein</fullName>
    </recommendedName>
</protein>
<keyword evidence="2" id="KW-0732">Signal</keyword>
<feature type="signal peptide" evidence="2">
    <location>
        <begin position="1"/>
        <end position="38"/>
    </location>
</feature>
<name>A0ABP8KU85_9MICO</name>
<accession>A0ABP8KU85</accession>
<comment type="caution">
    <text evidence="4">The sequence shown here is derived from an EMBL/GenBank/DDBJ whole genome shotgun (WGS) entry which is preliminary data.</text>
</comment>
<dbReference type="PANTHER" id="PTHR31528">
    <property type="entry name" value="4-AMINO-5-HYDROXYMETHYL-2-METHYLPYRIMIDINE PHOSPHATE SYNTHASE THI11-RELATED"/>
    <property type="match status" value="1"/>
</dbReference>
<feature type="region of interest" description="Disordered" evidence="1">
    <location>
        <begin position="348"/>
        <end position="367"/>
    </location>
</feature>
<organism evidence="4 5">
    <name type="scientific">Georgenia halophila</name>
    <dbReference type="NCBI Taxonomy" id="620889"/>
    <lineage>
        <taxon>Bacteria</taxon>
        <taxon>Bacillati</taxon>
        <taxon>Actinomycetota</taxon>
        <taxon>Actinomycetes</taxon>
        <taxon>Micrococcales</taxon>
        <taxon>Bogoriellaceae</taxon>
        <taxon>Georgenia</taxon>
    </lineage>
</organism>
<dbReference type="Proteomes" id="UP001500622">
    <property type="component" value="Unassembled WGS sequence"/>
</dbReference>
<feature type="chain" id="PRO_5046970457" description="SsuA/THI5-like domain-containing protein" evidence="2">
    <location>
        <begin position="39"/>
        <end position="367"/>
    </location>
</feature>
<keyword evidence="5" id="KW-1185">Reference proteome</keyword>
<reference evidence="5" key="1">
    <citation type="journal article" date="2019" name="Int. J. Syst. Evol. Microbiol.">
        <title>The Global Catalogue of Microorganisms (GCM) 10K type strain sequencing project: providing services to taxonomists for standard genome sequencing and annotation.</title>
        <authorList>
            <consortium name="The Broad Institute Genomics Platform"/>
            <consortium name="The Broad Institute Genome Sequencing Center for Infectious Disease"/>
            <person name="Wu L."/>
            <person name="Ma J."/>
        </authorList>
    </citation>
    <scope>NUCLEOTIDE SEQUENCE [LARGE SCALE GENOMIC DNA]</scope>
    <source>
        <strain evidence="5">JCM 17810</strain>
    </source>
</reference>
<sequence length="367" mass="38682">MPAAMTKRPRRRMAKIATAFLSVGALALSACSSGGAGADGDGGGEGGTGGGGDSGELTPITVVTFLPLESFTFAPEMMAYSGGYFEDHGLDVTLEPVQGTAATIQSIIGGAGFIARASTTDLLPAWEEGQPIVGVGTQARQTNLRIASSTDNPVEEMSDLVGETIGLGSIGGTSERSLDLALQAEGIPLDSVERQAVPVTAATFELVRRGELAGYIVSLDTGITLATQNDDAVVGPAGLEVTPDLQLYFATPENIESDPETVEAFLAAMTEATQFMIDDRENNFDETLQILRESGDWDFPALHNDEAARAALEVYTTETWTDDSGTPIMHTDPERFQEAYEALTEGGLVEGGEDPTQWFTNEYAPEP</sequence>
<dbReference type="Pfam" id="PF09084">
    <property type="entry name" value="NMT1"/>
    <property type="match status" value="1"/>
</dbReference>
<dbReference type="InterPro" id="IPR015168">
    <property type="entry name" value="SsuA/THI5"/>
</dbReference>
<evidence type="ECO:0000313" key="5">
    <source>
        <dbReference type="Proteomes" id="UP001500622"/>
    </source>
</evidence>
<evidence type="ECO:0000313" key="4">
    <source>
        <dbReference type="EMBL" id="GAA4415958.1"/>
    </source>
</evidence>
<dbReference type="PANTHER" id="PTHR31528:SF15">
    <property type="entry name" value="RIBOFLAVIN-BINDING PROTEIN RIBY"/>
    <property type="match status" value="1"/>
</dbReference>
<dbReference type="SUPFAM" id="SSF53850">
    <property type="entry name" value="Periplasmic binding protein-like II"/>
    <property type="match status" value="1"/>
</dbReference>
<evidence type="ECO:0000259" key="3">
    <source>
        <dbReference type="Pfam" id="PF09084"/>
    </source>
</evidence>
<dbReference type="Gene3D" id="3.40.190.10">
    <property type="entry name" value="Periplasmic binding protein-like II"/>
    <property type="match status" value="2"/>
</dbReference>
<feature type="domain" description="SsuA/THI5-like" evidence="3">
    <location>
        <begin position="72"/>
        <end position="279"/>
    </location>
</feature>